<reference evidence="2 3" key="1">
    <citation type="submission" date="2021-06" db="EMBL/GenBank/DDBJ databases">
        <authorList>
            <person name="Kallberg Y."/>
            <person name="Tangrot J."/>
            <person name="Rosling A."/>
        </authorList>
    </citation>
    <scope>NUCLEOTIDE SEQUENCE [LARGE SCALE GENOMIC DNA]</scope>
    <source>
        <strain evidence="2 3">120-4 pot B 10/14</strain>
    </source>
</reference>
<dbReference type="Proteomes" id="UP000789901">
    <property type="component" value="Unassembled WGS sequence"/>
</dbReference>
<evidence type="ECO:0000256" key="1">
    <source>
        <dbReference type="SAM" id="MobiDB-lite"/>
    </source>
</evidence>
<evidence type="ECO:0000313" key="2">
    <source>
        <dbReference type="EMBL" id="CAG8843949.1"/>
    </source>
</evidence>
<accession>A0ABN7X1I9</accession>
<comment type="caution">
    <text evidence="2">The sequence shown here is derived from an EMBL/GenBank/DDBJ whole genome shotgun (WGS) entry which is preliminary data.</text>
</comment>
<feature type="non-terminal residue" evidence="2">
    <location>
        <position position="1"/>
    </location>
</feature>
<keyword evidence="3" id="KW-1185">Reference proteome</keyword>
<feature type="non-terminal residue" evidence="2">
    <location>
        <position position="74"/>
    </location>
</feature>
<gene>
    <name evidence="2" type="ORF">GMARGA_LOCUS36815</name>
</gene>
<feature type="compositionally biased region" description="Basic and acidic residues" evidence="1">
    <location>
        <begin position="51"/>
        <end position="63"/>
    </location>
</feature>
<feature type="compositionally biased region" description="Polar residues" evidence="1">
    <location>
        <begin position="65"/>
        <end position="74"/>
    </location>
</feature>
<sequence length="74" mass="8588">IEYQKSGTCRNSALGNKDDKRVRDYYDDKFAKHSNGNKNIGYIIRSLDKTTKPEEKPLKEKNELQSQINKHVCS</sequence>
<organism evidence="2 3">
    <name type="scientific">Gigaspora margarita</name>
    <dbReference type="NCBI Taxonomy" id="4874"/>
    <lineage>
        <taxon>Eukaryota</taxon>
        <taxon>Fungi</taxon>
        <taxon>Fungi incertae sedis</taxon>
        <taxon>Mucoromycota</taxon>
        <taxon>Glomeromycotina</taxon>
        <taxon>Glomeromycetes</taxon>
        <taxon>Diversisporales</taxon>
        <taxon>Gigasporaceae</taxon>
        <taxon>Gigaspora</taxon>
    </lineage>
</organism>
<protein>
    <submittedName>
        <fullName evidence="2">38508_t:CDS:1</fullName>
    </submittedName>
</protein>
<evidence type="ECO:0000313" key="3">
    <source>
        <dbReference type="Proteomes" id="UP000789901"/>
    </source>
</evidence>
<name>A0ABN7X1I9_GIGMA</name>
<dbReference type="EMBL" id="CAJVQB010074111">
    <property type="protein sequence ID" value="CAG8843949.1"/>
    <property type="molecule type" value="Genomic_DNA"/>
</dbReference>
<feature type="region of interest" description="Disordered" evidence="1">
    <location>
        <begin position="51"/>
        <end position="74"/>
    </location>
</feature>
<proteinExistence type="predicted"/>